<protein>
    <submittedName>
        <fullName evidence="1">Uncharacterized protein</fullName>
    </submittedName>
</protein>
<accession>A0A238Y6Q2</accession>
<evidence type="ECO:0000313" key="2">
    <source>
        <dbReference type="Proteomes" id="UP000198397"/>
    </source>
</evidence>
<proteinExistence type="predicted"/>
<organism evidence="1 2">
    <name type="scientific">Halorubrum vacuolatum</name>
    <name type="common">Natronobacterium vacuolatum</name>
    <dbReference type="NCBI Taxonomy" id="63740"/>
    <lineage>
        <taxon>Archaea</taxon>
        <taxon>Methanobacteriati</taxon>
        <taxon>Methanobacteriota</taxon>
        <taxon>Stenosarchaea group</taxon>
        <taxon>Halobacteria</taxon>
        <taxon>Halobacteriales</taxon>
        <taxon>Haloferacaceae</taxon>
        <taxon>Halorubrum</taxon>
    </lineage>
</organism>
<sequence>MSNELIERAESLEEGDSAEINVGGDINKIKNVEVTSKSSVDEILIFNVSTGENQEPDAEIAIWDESNSPYKFQVGFNSWDGDYREVKSIGNVES</sequence>
<dbReference type="AlphaFoldDB" id="A0A238Y6Q2"/>
<keyword evidence="2" id="KW-1185">Reference proteome</keyword>
<gene>
    <name evidence="1" type="ORF">SAMN06264855_13033</name>
</gene>
<dbReference type="RefSeq" id="WP_143420459.1">
    <property type="nucleotide sequence ID" value="NZ_FZNQ01000030.1"/>
</dbReference>
<evidence type="ECO:0000313" key="1">
    <source>
        <dbReference type="EMBL" id="SNR66254.1"/>
    </source>
</evidence>
<dbReference type="Proteomes" id="UP000198397">
    <property type="component" value="Unassembled WGS sequence"/>
</dbReference>
<name>A0A238Y6Q2_HALVU</name>
<dbReference type="EMBL" id="FZNQ01000030">
    <property type="protein sequence ID" value="SNR66254.1"/>
    <property type="molecule type" value="Genomic_DNA"/>
</dbReference>
<reference evidence="1 2" key="1">
    <citation type="submission" date="2017-06" db="EMBL/GenBank/DDBJ databases">
        <authorList>
            <person name="Kim H.J."/>
            <person name="Triplett B.A."/>
        </authorList>
    </citation>
    <scope>NUCLEOTIDE SEQUENCE [LARGE SCALE GENOMIC DNA]</scope>
    <source>
        <strain evidence="1 2">DSM 8800</strain>
    </source>
</reference>